<dbReference type="PRINTS" id="PR00449">
    <property type="entry name" value="RASTRNSFRMNG"/>
</dbReference>
<dbReference type="AlphaFoldDB" id="A0A6A4WI40"/>
<dbReference type="SUPFAM" id="SSF52540">
    <property type="entry name" value="P-loop containing nucleoside triphosphate hydrolases"/>
    <property type="match status" value="1"/>
</dbReference>
<dbReference type="EMBL" id="VIIS01001063">
    <property type="protein sequence ID" value="KAF0302422.1"/>
    <property type="molecule type" value="Genomic_DNA"/>
</dbReference>
<comment type="caution">
    <text evidence="4">The sequence shown here is derived from an EMBL/GenBank/DDBJ whole genome shotgun (WGS) entry which is preliminary data.</text>
</comment>
<accession>A0A6A4WI40</accession>
<name>A0A6A4WI40_AMPAM</name>
<dbReference type="OrthoDB" id="9989112at2759"/>
<dbReference type="PANTHER" id="PTHR47977">
    <property type="entry name" value="RAS-RELATED PROTEIN RAB"/>
    <property type="match status" value="1"/>
</dbReference>
<keyword evidence="2" id="KW-0342">GTP-binding</keyword>
<dbReference type="InterPro" id="IPR001806">
    <property type="entry name" value="Small_GTPase"/>
</dbReference>
<evidence type="ECO:0000256" key="1">
    <source>
        <dbReference type="ARBA" id="ARBA00022741"/>
    </source>
</evidence>
<dbReference type="InterPro" id="IPR027417">
    <property type="entry name" value="P-loop_NTPase"/>
</dbReference>
<feature type="region of interest" description="Disordered" evidence="3">
    <location>
        <begin position="63"/>
        <end position="118"/>
    </location>
</feature>
<sequence>MNLTETETSIALMRADMAQIRAQYEEKCRELHNERQQMEEYIARQDQIQRQLQVLQEANRRIQDTNDSLRQTLQDSGRLRRRHQQRPASQMSSTLGDELDSLWDGESVRSQGSGRRPLLEDVQYGIPRLMHDLDGSLKDPDDMDSGLDRSVRDETESCPGRSVREELDDLEAQQDNGIDECFLRGASPRVLRRQLPASTTGTPGGTGTAPMSAALYEPTGPPDRTYKVVFAGDAAVGKSTFITRICKGVFVTDISSTLGVDFQVKTLCVDEKNVAVQLWDTAGKSELSCSSA</sequence>
<evidence type="ECO:0000313" key="5">
    <source>
        <dbReference type="Proteomes" id="UP000440578"/>
    </source>
</evidence>
<protein>
    <submittedName>
        <fullName evidence="4">Ras and EF-hand domain-containing protein</fullName>
    </submittedName>
</protein>
<keyword evidence="5" id="KW-1185">Reference proteome</keyword>
<evidence type="ECO:0000256" key="3">
    <source>
        <dbReference type="SAM" id="MobiDB-lite"/>
    </source>
</evidence>
<feature type="compositionally biased region" description="Basic and acidic residues" evidence="3">
    <location>
        <begin position="131"/>
        <end position="155"/>
    </location>
</feature>
<feature type="compositionally biased region" description="Polar residues" evidence="3">
    <location>
        <begin position="65"/>
        <end position="75"/>
    </location>
</feature>
<dbReference type="Proteomes" id="UP000440578">
    <property type="component" value="Unassembled WGS sequence"/>
</dbReference>
<dbReference type="InterPro" id="IPR050227">
    <property type="entry name" value="Rab"/>
</dbReference>
<feature type="compositionally biased region" description="Polar residues" evidence="3">
    <location>
        <begin position="86"/>
        <end position="95"/>
    </location>
</feature>
<evidence type="ECO:0000313" key="4">
    <source>
        <dbReference type="EMBL" id="KAF0302422.1"/>
    </source>
</evidence>
<dbReference type="Gene3D" id="3.40.50.300">
    <property type="entry name" value="P-loop containing nucleotide triphosphate hydrolases"/>
    <property type="match status" value="1"/>
</dbReference>
<proteinExistence type="predicted"/>
<evidence type="ECO:0000256" key="2">
    <source>
        <dbReference type="ARBA" id="ARBA00023134"/>
    </source>
</evidence>
<dbReference type="Pfam" id="PF00071">
    <property type="entry name" value="Ras"/>
    <property type="match status" value="1"/>
</dbReference>
<reference evidence="4 5" key="1">
    <citation type="submission" date="2019-07" db="EMBL/GenBank/DDBJ databases">
        <title>Draft genome assembly of a fouling barnacle, Amphibalanus amphitrite (Darwin, 1854): The first reference genome for Thecostraca.</title>
        <authorList>
            <person name="Kim W."/>
        </authorList>
    </citation>
    <scope>NUCLEOTIDE SEQUENCE [LARGE SCALE GENOMIC DNA]</scope>
    <source>
        <strain evidence="4">SNU_AA5</strain>
        <tissue evidence="4">Soma without cirri and trophi</tissue>
    </source>
</reference>
<gene>
    <name evidence="4" type="primary">RASEF_0</name>
    <name evidence="4" type="ORF">FJT64_025481</name>
</gene>
<dbReference type="GO" id="GO:0005525">
    <property type="term" value="F:GTP binding"/>
    <property type="evidence" value="ECO:0007669"/>
    <property type="project" value="UniProtKB-KW"/>
</dbReference>
<organism evidence="4 5">
    <name type="scientific">Amphibalanus amphitrite</name>
    <name type="common">Striped barnacle</name>
    <name type="synonym">Balanus amphitrite</name>
    <dbReference type="NCBI Taxonomy" id="1232801"/>
    <lineage>
        <taxon>Eukaryota</taxon>
        <taxon>Metazoa</taxon>
        <taxon>Ecdysozoa</taxon>
        <taxon>Arthropoda</taxon>
        <taxon>Crustacea</taxon>
        <taxon>Multicrustacea</taxon>
        <taxon>Cirripedia</taxon>
        <taxon>Thoracica</taxon>
        <taxon>Thoracicalcarea</taxon>
        <taxon>Balanomorpha</taxon>
        <taxon>Balanoidea</taxon>
        <taxon>Balanidae</taxon>
        <taxon>Amphibalaninae</taxon>
        <taxon>Amphibalanus</taxon>
    </lineage>
</organism>
<feature type="region of interest" description="Disordered" evidence="3">
    <location>
        <begin position="131"/>
        <end position="162"/>
    </location>
</feature>
<dbReference type="GO" id="GO:0003924">
    <property type="term" value="F:GTPase activity"/>
    <property type="evidence" value="ECO:0007669"/>
    <property type="project" value="InterPro"/>
</dbReference>
<dbReference type="PROSITE" id="PS51419">
    <property type="entry name" value="RAB"/>
    <property type="match status" value="1"/>
</dbReference>
<keyword evidence="1" id="KW-0547">Nucleotide-binding</keyword>